<dbReference type="AlphaFoldDB" id="A0A5N6KXG1"/>
<dbReference type="InterPro" id="IPR036770">
    <property type="entry name" value="Ankyrin_rpt-contain_sf"/>
</dbReference>
<evidence type="ECO:0000256" key="1">
    <source>
        <dbReference type="ARBA" id="ARBA00022737"/>
    </source>
</evidence>
<name>A0A5N6KXG1_9ROSI</name>
<evidence type="ECO:0000256" key="3">
    <source>
        <dbReference type="PROSITE-ProRule" id="PRU00023"/>
    </source>
</evidence>
<dbReference type="PANTHER" id="PTHR24126">
    <property type="entry name" value="ANKYRIN REPEAT, PH AND SEC7 DOMAIN CONTAINING PROTEIN SECG-RELATED"/>
    <property type="match status" value="1"/>
</dbReference>
<dbReference type="SUPFAM" id="SSF48403">
    <property type="entry name" value="Ankyrin repeat"/>
    <property type="match status" value="1"/>
</dbReference>
<sequence>MEVIDILPGLDEAPFATARGASQLRAASRQGDLQTTRSIVENWDGSYGRAFFAPAIREAVDNRHLETLHYLLSHGPPIKIWPIQRAIDAGLPETLGVLMKHGWDINEILGQDKTSALGYVHIHNPSVTDSSELSLSYSLHDRVLTRWLLDNGADPNAGNDEYLTVMSLAALWAQVSTLQMLLVSGGDVQRGQVLHWAVQRSDGTEDEIVKLLLSYGAPLNRLDYDGKPPQWYALSCKGLGTPLHEAAWAGKSNLIAILIEHGADATIKDILGRTPADIAREQGHEYATQLLEYTYLTAKTSAAVCTRDTKGSRASSV</sequence>
<accession>A0A5N6KXG1</accession>
<dbReference type="PANTHER" id="PTHR24126:SF14">
    <property type="entry name" value="ANK_REP_REGION DOMAIN-CONTAINING PROTEIN"/>
    <property type="match status" value="1"/>
</dbReference>
<protein>
    <submittedName>
        <fullName evidence="4">Uncharacterized protein</fullName>
    </submittedName>
</protein>
<keyword evidence="5" id="KW-1185">Reference proteome</keyword>
<reference evidence="4 5" key="1">
    <citation type="submission" date="2019-06" db="EMBL/GenBank/DDBJ databases">
        <title>A chromosomal-level reference genome of Carpinus fangiana (Coryloideae, Betulaceae).</title>
        <authorList>
            <person name="Yang X."/>
            <person name="Wang Z."/>
            <person name="Zhang L."/>
            <person name="Hao G."/>
            <person name="Liu J."/>
            <person name="Yang Y."/>
        </authorList>
    </citation>
    <scope>NUCLEOTIDE SEQUENCE [LARGE SCALE GENOMIC DNA]</scope>
    <source>
        <strain evidence="4">Cfa_2016G</strain>
        <tissue evidence="4">Leaf</tissue>
    </source>
</reference>
<dbReference type="Pfam" id="PF12796">
    <property type="entry name" value="Ank_2"/>
    <property type="match status" value="1"/>
</dbReference>
<dbReference type="SMART" id="SM00248">
    <property type="entry name" value="ANK"/>
    <property type="match status" value="4"/>
</dbReference>
<feature type="repeat" description="ANK" evidence="3">
    <location>
        <begin position="241"/>
        <end position="270"/>
    </location>
</feature>
<dbReference type="OrthoDB" id="341259at2759"/>
<gene>
    <name evidence="4" type="ORF">FH972_024094</name>
</gene>
<feature type="repeat" description="ANK" evidence="3">
    <location>
        <begin position="189"/>
        <end position="224"/>
    </location>
</feature>
<dbReference type="InterPro" id="IPR002110">
    <property type="entry name" value="Ankyrin_rpt"/>
</dbReference>
<comment type="caution">
    <text evidence="4">The sequence shown here is derived from an EMBL/GenBank/DDBJ whole genome shotgun (WGS) entry which is preliminary data.</text>
</comment>
<evidence type="ECO:0000256" key="2">
    <source>
        <dbReference type="ARBA" id="ARBA00023043"/>
    </source>
</evidence>
<dbReference type="Gene3D" id="1.25.40.20">
    <property type="entry name" value="Ankyrin repeat-containing domain"/>
    <property type="match status" value="2"/>
</dbReference>
<dbReference type="PROSITE" id="PS50088">
    <property type="entry name" value="ANK_REPEAT"/>
    <property type="match status" value="2"/>
</dbReference>
<keyword evidence="2 3" id="KW-0040">ANK repeat</keyword>
<organism evidence="4 5">
    <name type="scientific">Carpinus fangiana</name>
    <dbReference type="NCBI Taxonomy" id="176857"/>
    <lineage>
        <taxon>Eukaryota</taxon>
        <taxon>Viridiplantae</taxon>
        <taxon>Streptophyta</taxon>
        <taxon>Embryophyta</taxon>
        <taxon>Tracheophyta</taxon>
        <taxon>Spermatophyta</taxon>
        <taxon>Magnoliopsida</taxon>
        <taxon>eudicotyledons</taxon>
        <taxon>Gunneridae</taxon>
        <taxon>Pentapetalae</taxon>
        <taxon>rosids</taxon>
        <taxon>fabids</taxon>
        <taxon>Fagales</taxon>
        <taxon>Betulaceae</taxon>
        <taxon>Carpinus</taxon>
    </lineage>
</organism>
<dbReference type="Pfam" id="PF13857">
    <property type="entry name" value="Ank_5"/>
    <property type="match status" value="1"/>
</dbReference>
<dbReference type="EMBL" id="VIBQ01000016">
    <property type="protein sequence ID" value="KAB8356511.1"/>
    <property type="molecule type" value="Genomic_DNA"/>
</dbReference>
<proteinExistence type="predicted"/>
<dbReference type="Proteomes" id="UP000327013">
    <property type="component" value="Unassembled WGS sequence"/>
</dbReference>
<dbReference type="PROSITE" id="PS50297">
    <property type="entry name" value="ANK_REP_REGION"/>
    <property type="match status" value="1"/>
</dbReference>
<keyword evidence="1" id="KW-0677">Repeat</keyword>
<evidence type="ECO:0000313" key="4">
    <source>
        <dbReference type="EMBL" id="KAB8356511.1"/>
    </source>
</evidence>
<evidence type="ECO:0000313" key="5">
    <source>
        <dbReference type="Proteomes" id="UP000327013"/>
    </source>
</evidence>